<dbReference type="InterPro" id="IPR011032">
    <property type="entry name" value="GroES-like_sf"/>
</dbReference>
<dbReference type="PROSITE" id="PS50075">
    <property type="entry name" value="CARRIER"/>
    <property type="match status" value="2"/>
</dbReference>
<dbReference type="SMART" id="SM00829">
    <property type="entry name" value="PKS_ER"/>
    <property type="match status" value="1"/>
</dbReference>
<comment type="similarity">
    <text evidence="2">Belongs to the ATP-dependent AMP-binding enzyme family.</text>
</comment>
<dbReference type="GO" id="GO:0006633">
    <property type="term" value="P:fatty acid biosynthetic process"/>
    <property type="evidence" value="ECO:0007669"/>
    <property type="project" value="TreeGrafter"/>
</dbReference>
<dbReference type="InterPro" id="IPR014031">
    <property type="entry name" value="Ketoacyl_synth_C"/>
</dbReference>
<feature type="domain" description="Ketosynthase family 3 (KS3)" evidence="14">
    <location>
        <begin position="756"/>
        <end position="1179"/>
    </location>
</feature>
<dbReference type="InterPro" id="IPR020841">
    <property type="entry name" value="PKS_Beta-ketoAc_synthase_dom"/>
</dbReference>
<dbReference type="Gene3D" id="3.30.70.3290">
    <property type="match status" value="1"/>
</dbReference>
<dbReference type="PANTHER" id="PTHR43775:SF51">
    <property type="entry name" value="INACTIVE PHENOLPHTHIOCEROL SYNTHESIS POLYKETIDE SYNTHASE TYPE I PKS1-RELATED"/>
    <property type="match status" value="1"/>
</dbReference>
<keyword evidence="6 16" id="KW-0808">Transferase</keyword>
<dbReference type="PROSITE" id="PS00012">
    <property type="entry name" value="PHOSPHOPANTETHEINE"/>
    <property type="match status" value="2"/>
</dbReference>
<dbReference type="CDD" id="cd05931">
    <property type="entry name" value="FAAL"/>
    <property type="match status" value="1"/>
</dbReference>
<dbReference type="SMART" id="SM00823">
    <property type="entry name" value="PKS_PP"/>
    <property type="match status" value="2"/>
</dbReference>
<dbReference type="SUPFAM" id="SSF55048">
    <property type="entry name" value="Probable ACP-binding domain of malonyl-CoA ACP transacylase"/>
    <property type="match status" value="1"/>
</dbReference>
<dbReference type="CDD" id="cd00833">
    <property type="entry name" value="PKS"/>
    <property type="match status" value="1"/>
</dbReference>
<dbReference type="InterPro" id="IPR055123">
    <property type="entry name" value="SpnB-like_Rossmann"/>
</dbReference>
<dbReference type="Gene3D" id="3.40.50.720">
    <property type="entry name" value="NAD(P)-binding Rossmann-like Domain"/>
    <property type="match status" value="1"/>
</dbReference>
<dbReference type="Pfam" id="PF13602">
    <property type="entry name" value="ADH_zinc_N_2"/>
    <property type="match status" value="1"/>
</dbReference>
<dbReference type="GO" id="GO:0016874">
    <property type="term" value="F:ligase activity"/>
    <property type="evidence" value="ECO:0007669"/>
    <property type="project" value="UniProtKB-KW"/>
</dbReference>
<dbReference type="InterPro" id="IPR009081">
    <property type="entry name" value="PP-bd_ACP"/>
</dbReference>
<dbReference type="FunFam" id="3.30.300.30:FF:000016">
    <property type="entry name" value="Fatty-acid-CoA ligase FadD26"/>
    <property type="match status" value="1"/>
</dbReference>
<gene>
    <name evidence="16" type="primary">pikAII_1</name>
    <name evidence="16" type="ORF">LAUMK142_01168</name>
</gene>
<feature type="region of interest" description="C-terminal hotdog fold" evidence="12">
    <location>
        <begin position="1804"/>
        <end position="1947"/>
    </location>
</feature>
<evidence type="ECO:0000256" key="2">
    <source>
        <dbReference type="ARBA" id="ARBA00006432"/>
    </source>
</evidence>
<sequence>MSSTPAIQAAARSATARHPITSESGLFWAASVLRTACLLVPYRLAVRENSIPAVLQERASLRPDETAFTFVDYEQDRAGVAQSLTWSQLYRRTRNVAQQLRARGSTGDRAVILAPQGLEYVLAFLGALQAGQIAVPLSMPLGGASDERVSAVLGDASPSTILTTSAVAGTIAECVRSEARDRGAPSLIEVDLLDLDSPSGPADEASPRPDIAYLQYTSGSTRTPAGVEISHKNIHVNVEQILSSLYRDRGEVAPPDTTVVSWLPFFHDMGLVLGIAIPILGGFAGVLTSPGSFLQRPARWMQLTASNSSVFTGGPNIAFELAAAKTSDDDMAGLDLGDVRNIVSGAERVQPATLRRFAKRFAAFNLDPKVLRPSYGLAEATVYVATRESDQPPLAVNFKTEELTAGRAQRCAGGDGTPLVSYGMPRSPMVRIVDSETGIECPEGAVGEIWVHGDNVSTGYWQKPQETERTFGATLVAPSAGTPAGPWLRTGDLGVVSEGELFIIGRIKDLLIVYGRNHSPDDIEATIQEITGGRCVAIAVPDDDGVEKLVTIVEFKTRGDSDEAMRLMSVVRREITSKISKSQGLSVADLVLVPPHSIPLTTSGKVRRRDCLQLYLRDEFTRLDGQSRRREKRVDPDIADTAASAGADVTLAQRLRTLRQQQHDLLFGMVCEQAATVLGYPSPEDIDPECTFQDLGFDSVKATELLDRLKTVTGLALPPTLAFDYPTPAELATHLGQLLSGSVVVAAPVQPQVATNEPVAVVGMACRFPGGADSAAALWDLVAGGAEAVGEFPTDRGWDLADLFDPDPDAVGKTYTRAGAFLADASGFDAEFFGISAREAQTMDPQQRLLLEVCWEALETSRIDPAALVGSETGVFVGAWSQQYGGNGSDGAEGYAMTGTSTSVASGRVAYALGLQGPAITVDTACSSSLVAAHLAAQSLRNGECSLALAGGVTVMTTPAVFTEFSRQRGLAADGRCKAFAAAADGTGWGEGAAVLVLERLSDAHRNNHPVLAVVAGSAINQDGASNGLTAPNGPAQQRVITQAVANAGIGLDEVDVVEAHGTGTTLGDPIEAGALIATYGAARGPEHPLWLGSIKSNIGHTQAAAGVAGMIKMIAALNHDSLPPTRNVDRPSPHIDWSAGTVRLLTRPVPWPVTDHPRTAAVSSFGISGTNAHLILRQAPIPADTRPSAGRTDDGVEFGLPVLPMWPVSARTRVALCAQADRLHQLLVRRPDLDLADVAYSLASTRSHHPHRAVLTVPADSPDPRTELLAALEALAADQPHPHLIQHHQRATSAAKTVFVFPGQGGQYPGMAAELYGRHHAFSAALDECDQALGACTGWSVRAVLRGEPGAPSLDRVDVVQPVLFAVMVSLARTLISYGIEPDAVIGHSQGEIAAAHVAGVFTLEQAAKIVALRSSALADLAGAGAMASVLLAADDVAARLGPYGDALAVVAVNGPTQTIISGGPAAMARFVAACEGDNVQIRSIPVDYASHCGQVEPLRERLLEELAGLTPKPGRIALYSTVHGVMSDQPLDTTTMTADYWYANLRQPVRFYDSIRHLLAAAEQVFVEVSPHPVLAPAIADTLAGTAGRSGSAVLPTLHRERPDLDALTTTLARLQVHGRSPDWSVVYPHARTVELPTYPFQHHRYWLTPRSSTDAAGLGLDQPQHPLLGAITTLADRDEVVATGRLAVGSQGWLAAHRVGDVVVLPGTGFVDVLLGVGDYVGCPVIDELILHTPLVLAEHTPTDIQISVAGPDGGGRRSFTVHSRTGSDHRAEAGWVLHASGILGSEQTAAGEPPIPALPMTAIDVDGFYQQLAECGLHYDPPFCSVRGIGHEPADPDHIYAEVALPAGTDITGYGIHPALLDAALQPIAAALGVGADAEPAAVRLPFVFSGVTLYATAATRLQVWLSRTGVDTFTLQASDPAGAPVISIDTVVVRVLPDTATLTPATTAAPSVQGLWELAWPPLSTDAAAAAELPQWVVVAEDLDALSTSLRNGPVRPDLDAVRPCPPVVLWSLALPERPGHDGDAVSSIHVLTRRVLAGVQAWLARPDTSGTVLVVLTARAVAISPHDRAPDLAQAAVWALLHSAQNEYPGRIRLVDTDHAATSADTALHLLATFAGTSGEPQLALRDGIAHIPRLTPARALTPPPTPHWQLITTGRGDLANLTLVPTPAPTALGPGQIRVQIRAAGLNFHDVVVALAAISDEGLGAEAAGVVIDTAADVTDFAPGDAVMGLFPNNAFAPAATTDHRSVVAVPPGWSYPQAASVPAAYITAYSVLIDIAQLSARQRVLIHSAAGGVGQAAIRIAAHLGAEVFATAHPAKHHILRGLGIPEDHIASSRTLDFGDTFAAAGGGRGMDVVLNSLRGEFVDASLRLVAPGGRFVEIGKTDIRAATDVAQTHPDLSYHVYDLSAATPEQLQRAWAGVRELISTGVIAPLPVTRYGLLRAPQAFRDMSQARHTGKIVLTPPAVLDPQGTVLITGGTGMLGGLFAEHLITGYGVRRLLLTSRRGARTPEAVELAERLQNLGADVTISACDCANPTELAALIGSIPAEHPLTAVIHAAGVLDDAVTSQLTPQQLDNVLAAKADSAWYLHQLTANTELAAFVLFSSAAAVLGAPGQANYAAANAVLDALALDRPAATSLAWGYWQPSSGMTGNLESRDLTRLTRSGMVPITAGQGLALFDAALAQQHPNLIPAPLSTRALAALARENSLPPILAALITARPQAAAADSRALAARLAGLAPERQHDMLANLVITATAAVLAHPDPAAMDPEQPFKDLGIDSLSALELRNTLSAQTGVALPATVTFDHPSPAMLAAHLAGLLSVTAAPAGPAAEVAAGGAETVDNRLAYLDQAAFLGLRAGHVSLLQVTWIYDRAVDVDGLRRFHRNLGRGLLGRRIERSPVPFARDHWVLAPAPAEIDFAATPRRRADLGAWVDERARLPIDPEWGPAWHLGVLPLEDGGTAISLVASHAVVDAIAFGQAIVDAAEGRTRDLGYLPAGSRTLRRALRADLRQTVEELPDVVHAVGGVVRRLRRDREEFRSSIKAAPPSRRTPGGDQTVEVPAVTACIDLAEWDACAKRLGANSNSLVGGVACRLAVRAGRVQDDGTVTLRFVVSLRTEGDTRGNALTAVDVAVDPEHAARNLGEMHAKITRAVLEAMEDSDNELLAPLPLAAVTPTWVARRLLGMAAGGPGLPVTCSNVGDLPPAANRPDGTDADSSYMRQIEPNITRNELEGTGGRMLLSSGRSRGKMRIGVSAYIVGRSNTTDELRELVSHTLAEFDLNAEIDC</sequence>
<dbReference type="CDD" id="cd08956">
    <property type="entry name" value="KR_3_FAS_SDR_x"/>
    <property type="match status" value="1"/>
</dbReference>
<dbReference type="SUPFAM" id="SSF50129">
    <property type="entry name" value="GroES-like"/>
    <property type="match status" value="1"/>
</dbReference>
<accession>A0A498QS84</accession>
<keyword evidence="17" id="KW-1185">Reference proteome</keyword>
<dbReference type="NCBIfam" id="NF004509">
    <property type="entry name" value="PRK05850.1"/>
    <property type="match status" value="1"/>
</dbReference>
<dbReference type="GO" id="GO:0071766">
    <property type="term" value="P:Actinobacterium-type cell wall biogenesis"/>
    <property type="evidence" value="ECO:0007669"/>
    <property type="project" value="UniProtKB-ARBA"/>
</dbReference>
<dbReference type="InterPro" id="IPR020843">
    <property type="entry name" value="ER"/>
</dbReference>
<dbReference type="InterPro" id="IPR020806">
    <property type="entry name" value="PKS_PP-bd"/>
</dbReference>
<dbReference type="Gene3D" id="3.30.300.30">
    <property type="match status" value="1"/>
</dbReference>
<evidence type="ECO:0000256" key="8">
    <source>
        <dbReference type="ARBA" id="ARBA00022832"/>
    </source>
</evidence>
<evidence type="ECO:0000256" key="12">
    <source>
        <dbReference type="PROSITE-ProRule" id="PRU01363"/>
    </source>
</evidence>
<dbReference type="InterPro" id="IPR013968">
    <property type="entry name" value="PKS_KR"/>
</dbReference>
<dbReference type="InterPro" id="IPR049552">
    <property type="entry name" value="PKS_DH_N"/>
</dbReference>
<dbReference type="InterPro" id="IPR049900">
    <property type="entry name" value="PKS_mFAS_DH"/>
</dbReference>
<dbReference type="SUPFAM" id="SSF51735">
    <property type="entry name" value="NAD(P)-binding Rossmann-fold domains"/>
    <property type="match status" value="3"/>
</dbReference>
<dbReference type="PANTHER" id="PTHR43775">
    <property type="entry name" value="FATTY ACID SYNTHASE"/>
    <property type="match status" value="1"/>
</dbReference>
<keyword evidence="9" id="KW-0443">Lipid metabolism</keyword>
<evidence type="ECO:0000313" key="16">
    <source>
        <dbReference type="EMBL" id="VBA48166.1"/>
    </source>
</evidence>
<dbReference type="FunFam" id="3.40.366.10:FF:000002">
    <property type="entry name" value="Probable polyketide synthase 2"/>
    <property type="match status" value="1"/>
</dbReference>
<evidence type="ECO:0000256" key="10">
    <source>
        <dbReference type="ARBA" id="ARBA00023268"/>
    </source>
</evidence>
<dbReference type="InterPro" id="IPR049551">
    <property type="entry name" value="PKS_DH_C"/>
</dbReference>
<dbReference type="InterPro" id="IPR000873">
    <property type="entry name" value="AMP-dep_synth/lig_dom"/>
</dbReference>
<keyword evidence="3" id="KW-0596">Phosphopantetheine</keyword>
<keyword evidence="4" id="KW-0597">Phosphoprotein</keyword>
<feature type="region of interest" description="N-terminal hotdog fold" evidence="12">
    <location>
        <begin position="1668"/>
        <end position="1794"/>
    </location>
</feature>
<dbReference type="InterPro" id="IPR032821">
    <property type="entry name" value="PKS_assoc"/>
</dbReference>
<evidence type="ECO:0000256" key="1">
    <source>
        <dbReference type="ARBA" id="ARBA00005189"/>
    </source>
</evidence>
<feature type="domain" description="PKS/mFAS DH" evidence="15">
    <location>
        <begin position="1668"/>
        <end position="1947"/>
    </location>
</feature>
<evidence type="ECO:0000313" key="17">
    <source>
        <dbReference type="Proteomes" id="UP000268285"/>
    </source>
</evidence>
<dbReference type="GO" id="GO:0004312">
    <property type="term" value="F:fatty acid synthase activity"/>
    <property type="evidence" value="ECO:0007669"/>
    <property type="project" value="TreeGrafter"/>
</dbReference>
<evidence type="ECO:0000256" key="9">
    <source>
        <dbReference type="ARBA" id="ARBA00023098"/>
    </source>
</evidence>
<evidence type="ECO:0000256" key="3">
    <source>
        <dbReference type="ARBA" id="ARBA00022450"/>
    </source>
</evidence>
<dbReference type="InterPro" id="IPR016039">
    <property type="entry name" value="Thiolase-like"/>
</dbReference>
<dbReference type="InterPro" id="IPR057326">
    <property type="entry name" value="KR_dom"/>
</dbReference>
<dbReference type="SUPFAM" id="SSF47336">
    <property type="entry name" value="ACP-like"/>
    <property type="match status" value="2"/>
</dbReference>
<dbReference type="Pfam" id="PF14765">
    <property type="entry name" value="PS-DH"/>
    <property type="match status" value="1"/>
</dbReference>
<dbReference type="FunFam" id="3.40.50.720:FF:000209">
    <property type="entry name" value="Polyketide synthase Pks12"/>
    <property type="match status" value="1"/>
</dbReference>
<dbReference type="GO" id="GO:0031177">
    <property type="term" value="F:phosphopantetheine binding"/>
    <property type="evidence" value="ECO:0007669"/>
    <property type="project" value="InterPro"/>
</dbReference>
<feature type="domain" description="Carrier" evidence="13">
    <location>
        <begin position="664"/>
        <end position="739"/>
    </location>
</feature>
<dbReference type="GO" id="GO:0016491">
    <property type="term" value="F:oxidoreductase activity"/>
    <property type="evidence" value="ECO:0007669"/>
    <property type="project" value="InterPro"/>
</dbReference>
<dbReference type="InterPro" id="IPR045851">
    <property type="entry name" value="AMP-bd_C_sf"/>
</dbReference>
<reference evidence="16 17" key="1">
    <citation type="submission" date="2018-09" db="EMBL/GenBank/DDBJ databases">
        <authorList>
            <person name="Tagini F."/>
        </authorList>
    </citation>
    <scope>NUCLEOTIDE SEQUENCE [LARGE SCALE GENOMIC DNA]</scope>
    <source>
        <strain evidence="16 17">MK142</strain>
    </source>
</reference>
<name>A0A498QS84_9MYCO</name>
<evidence type="ECO:0000259" key="15">
    <source>
        <dbReference type="PROSITE" id="PS52019"/>
    </source>
</evidence>
<evidence type="ECO:0000259" key="13">
    <source>
        <dbReference type="PROSITE" id="PS50075"/>
    </source>
</evidence>
<dbReference type="Pfam" id="PF21089">
    <property type="entry name" value="PKS_DH_N"/>
    <property type="match status" value="1"/>
</dbReference>
<comment type="pathway">
    <text evidence="1">Lipid metabolism.</text>
</comment>
<keyword evidence="5" id="KW-0436">Ligase</keyword>
<dbReference type="InterPro" id="IPR013154">
    <property type="entry name" value="ADH-like_N"/>
</dbReference>
<dbReference type="InterPro" id="IPR020807">
    <property type="entry name" value="PKS_DH"/>
</dbReference>
<dbReference type="InterPro" id="IPR014043">
    <property type="entry name" value="Acyl_transferase_dom"/>
</dbReference>
<dbReference type="InterPro" id="IPR006162">
    <property type="entry name" value="Ppantetheine_attach_site"/>
</dbReference>
<feature type="domain" description="Carrier" evidence="13">
    <location>
        <begin position="2751"/>
        <end position="2826"/>
    </location>
</feature>
<dbReference type="InterPro" id="IPR016036">
    <property type="entry name" value="Malonyl_transacylase_ACP-bd"/>
</dbReference>
<dbReference type="Pfam" id="PF00698">
    <property type="entry name" value="Acyl_transf_1"/>
    <property type="match status" value="1"/>
</dbReference>
<dbReference type="SMART" id="SM00826">
    <property type="entry name" value="PKS_DH"/>
    <property type="match status" value="1"/>
</dbReference>
<evidence type="ECO:0000259" key="14">
    <source>
        <dbReference type="PROSITE" id="PS52004"/>
    </source>
</evidence>
<dbReference type="EMBL" id="UPHU01000001">
    <property type="protein sequence ID" value="VBA48166.1"/>
    <property type="molecule type" value="Genomic_DNA"/>
</dbReference>
<dbReference type="Pfam" id="PF16197">
    <property type="entry name" value="KAsynt_C_assoc"/>
    <property type="match status" value="1"/>
</dbReference>
<dbReference type="InterPro" id="IPR014030">
    <property type="entry name" value="Ketoacyl_synth_N"/>
</dbReference>
<dbReference type="Gene3D" id="3.40.366.10">
    <property type="entry name" value="Malonyl-Coenzyme A Acyl Carrier Protein, domain 2"/>
    <property type="match status" value="1"/>
</dbReference>
<keyword evidence="11 16" id="KW-0012">Acyltransferase</keyword>
<organism evidence="16 17">
    <name type="scientific">Mycobacterium pseudokansasii</name>
    <dbReference type="NCBI Taxonomy" id="2341080"/>
    <lineage>
        <taxon>Bacteria</taxon>
        <taxon>Bacillati</taxon>
        <taxon>Actinomycetota</taxon>
        <taxon>Actinomycetes</taxon>
        <taxon>Mycobacteriales</taxon>
        <taxon>Mycobacteriaceae</taxon>
        <taxon>Mycobacterium</taxon>
    </lineage>
</organism>
<dbReference type="Pfam" id="PF02801">
    <property type="entry name" value="Ketoacyl-synt_C"/>
    <property type="match status" value="1"/>
</dbReference>
<dbReference type="FunFam" id="3.40.47.10:FF:000019">
    <property type="entry name" value="Polyketide synthase type I"/>
    <property type="match status" value="1"/>
</dbReference>
<dbReference type="FunFam" id="1.10.1200.10:FF:000007">
    <property type="entry name" value="Probable polyketide synthase pks17"/>
    <property type="match status" value="2"/>
</dbReference>
<evidence type="ECO:0000256" key="4">
    <source>
        <dbReference type="ARBA" id="ARBA00022553"/>
    </source>
</evidence>
<dbReference type="Gene3D" id="1.10.1200.10">
    <property type="entry name" value="ACP-like"/>
    <property type="match status" value="2"/>
</dbReference>
<keyword evidence="8" id="KW-0276">Fatty acid metabolism</keyword>
<dbReference type="PROSITE" id="PS52004">
    <property type="entry name" value="KS3_2"/>
    <property type="match status" value="1"/>
</dbReference>
<dbReference type="InterPro" id="IPR042104">
    <property type="entry name" value="PKS_dehydratase_sf"/>
</dbReference>
<dbReference type="Pfam" id="PF00501">
    <property type="entry name" value="AMP-binding"/>
    <property type="match status" value="1"/>
</dbReference>
<protein>
    <submittedName>
        <fullName evidence="16">Narbonolide/10-deoxymethynolide synthase PikA2, modules 3 and 4</fullName>
        <ecNumber evidence="16">2.3.1.239</ecNumber>
    </submittedName>
</protein>
<evidence type="ECO:0000256" key="5">
    <source>
        <dbReference type="ARBA" id="ARBA00022598"/>
    </source>
</evidence>
<dbReference type="PROSITE" id="PS52019">
    <property type="entry name" value="PKS_MFAS_DH"/>
    <property type="match status" value="1"/>
</dbReference>
<dbReference type="FunFam" id="3.40.50.12780:FF:000013">
    <property type="entry name" value="Long-chain-fatty-acid--AMP ligase FadD32"/>
    <property type="match status" value="1"/>
</dbReference>
<dbReference type="Gene3D" id="3.10.129.110">
    <property type="entry name" value="Polyketide synthase dehydratase"/>
    <property type="match status" value="1"/>
</dbReference>
<dbReference type="SUPFAM" id="SSF52777">
    <property type="entry name" value="CoA-dependent acyltransferases"/>
    <property type="match status" value="1"/>
</dbReference>
<dbReference type="Pfam" id="PF00109">
    <property type="entry name" value="ketoacyl-synt"/>
    <property type="match status" value="1"/>
</dbReference>
<dbReference type="EC" id="2.3.1.239" evidence="16"/>
<keyword evidence="10" id="KW-0511">Multifunctional enzyme</keyword>
<dbReference type="SUPFAM" id="SSF53901">
    <property type="entry name" value="Thiolase-like"/>
    <property type="match status" value="1"/>
</dbReference>
<dbReference type="InterPro" id="IPR050091">
    <property type="entry name" value="PKS_NRPS_Biosynth_Enz"/>
</dbReference>
<dbReference type="SUPFAM" id="SSF52151">
    <property type="entry name" value="FabD/lysophospholipase-like"/>
    <property type="match status" value="1"/>
</dbReference>
<dbReference type="CDD" id="cd05195">
    <property type="entry name" value="enoyl_red"/>
    <property type="match status" value="1"/>
</dbReference>
<dbReference type="Gene3D" id="3.40.47.10">
    <property type="match status" value="1"/>
</dbReference>
<dbReference type="Pfam" id="PF22953">
    <property type="entry name" value="SpnB_Rossmann"/>
    <property type="match status" value="1"/>
</dbReference>
<dbReference type="InterPro" id="IPR016035">
    <property type="entry name" value="Acyl_Trfase/lysoPLipase"/>
</dbReference>
<dbReference type="InterPro" id="IPR040097">
    <property type="entry name" value="FAAL/FAAC"/>
</dbReference>
<dbReference type="SMART" id="SM00822">
    <property type="entry name" value="PKS_KR"/>
    <property type="match status" value="1"/>
</dbReference>
<evidence type="ECO:0000256" key="7">
    <source>
        <dbReference type="ARBA" id="ARBA00022737"/>
    </source>
</evidence>
<evidence type="ECO:0000256" key="6">
    <source>
        <dbReference type="ARBA" id="ARBA00022679"/>
    </source>
</evidence>
<dbReference type="Pfam" id="PF08659">
    <property type="entry name" value="KR"/>
    <property type="match status" value="1"/>
</dbReference>
<dbReference type="Pfam" id="PF00550">
    <property type="entry name" value="PP-binding"/>
    <property type="match status" value="2"/>
</dbReference>
<dbReference type="SMART" id="SM01294">
    <property type="entry name" value="PKS_PP_betabranch"/>
    <property type="match status" value="2"/>
</dbReference>
<dbReference type="Gene3D" id="3.40.50.11460">
    <property type="match status" value="1"/>
</dbReference>
<dbReference type="InterPro" id="IPR001227">
    <property type="entry name" value="Ac_transferase_dom_sf"/>
</dbReference>
<dbReference type="Gene3D" id="3.40.50.12780">
    <property type="entry name" value="N-terminal domain of ligase-like"/>
    <property type="match status" value="1"/>
</dbReference>
<dbReference type="SUPFAM" id="SSF56801">
    <property type="entry name" value="Acetyl-CoA synthetase-like"/>
    <property type="match status" value="1"/>
</dbReference>
<proteinExistence type="inferred from homology"/>
<feature type="active site" description="Proton donor; for dehydratase activity" evidence="12">
    <location>
        <position position="1866"/>
    </location>
</feature>
<dbReference type="Pfam" id="PF08240">
    <property type="entry name" value="ADH_N"/>
    <property type="match status" value="1"/>
</dbReference>
<dbReference type="SMART" id="SM00825">
    <property type="entry name" value="PKS_KS"/>
    <property type="match status" value="1"/>
</dbReference>
<dbReference type="InterPro" id="IPR042099">
    <property type="entry name" value="ANL_N_sf"/>
</dbReference>
<keyword evidence="7" id="KW-0677">Repeat</keyword>
<dbReference type="SMART" id="SM00827">
    <property type="entry name" value="PKS_AT"/>
    <property type="match status" value="1"/>
</dbReference>
<dbReference type="InterPro" id="IPR036736">
    <property type="entry name" value="ACP-like_sf"/>
</dbReference>
<feature type="active site" description="Proton acceptor; for dehydratase activity" evidence="12">
    <location>
        <position position="1700"/>
    </location>
</feature>
<evidence type="ECO:0000256" key="11">
    <source>
        <dbReference type="ARBA" id="ARBA00023315"/>
    </source>
</evidence>
<dbReference type="Gene3D" id="3.90.180.10">
    <property type="entry name" value="Medium-chain alcohol dehydrogenases, catalytic domain"/>
    <property type="match status" value="1"/>
</dbReference>
<dbReference type="Proteomes" id="UP000268285">
    <property type="component" value="Unassembled WGS sequence"/>
</dbReference>
<dbReference type="InterPro" id="IPR036291">
    <property type="entry name" value="NAD(P)-bd_dom_sf"/>
</dbReference>